<dbReference type="PANTHER" id="PTHR30441">
    <property type="entry name" value="DUF748 DOMAIN-CONTAINING PROTEIN"/>
    <property type="match status" value="1"/>
</dbReference>
<dbReference type="STRING" id="1262914.BN533_01396"/>
<evidence type="ECO:0000313" key="2">
    <source>
        <dbReference type="EMBL" id="MTT75122.1"/>
    </source>
</evidence>
<dbReference type="RefSeq" id="WP_021718296.1">
    <property type="nucleotide sequence ID" value="NZ_CAUENI010000001.1"/>
</dbReference>
<evidence type="ECO:0000313" key="5">
    <source>
        <dbReference type="Proteomes" id="UP000484547"/>
    </source>
</evidence>
<comment type="caution">
    <text evidence="1">The sequence shown here is derived from an EMBL/GenBank/DDBJ whole genome shotgun (WGS) entry which is preliminary data.</text>
</comment>
<dbReference type="HOGENOM" id="CLU_513728_0_0_9"/>
<accession>A0A6I3RT90</accession>
<dbReference type="GO" id="GO:0090313">
    <property type="term" value="P:regulation of protein targeting to membrane"/>
    <property type="evidence" value="ECO:0007669"/>
    <property type="project" value="TreeGrafter"/>
</dbReference>
<evidence type="ECO:0000313" key="3">
    <source>
        <dbReference type="EMBL" id="MTU03253.1"/>
    </source>
</evidence>
<dbReference type="EMBL" id="WNBM01000001">
    <property type="protein sequence ID" value="MTT75122.1"/>
    <property type="molecule type" value="Genomic_DNA"/>
</dbReference>
<protein>
    <recommendedName>
        <fullName evidence="6">DUF3971 domain-containing protein</fullName>
    </recommendedName>
</protein>
<proteinExistence type="predicted"/>
<dbReference type="InterPro" id="IPR052894">
    <property type="entry name" value="AsmA-related"/>
</dbReference>
<dbReference type="eggNOG" id="COG2982">
    <property type="taxonomic scope" value="Bacteria"/>
</dbReference>
<dbReference type="GO" id="GO:0005886">
    <property type="term" value="C:plasma membrane"/>
    <property type="evidence" value="ECO:0007669"/>
    <property type="project" value="TreeGrafter"/>
</dbReference>
<dbReference type="PANTHER" id="PTHR30441:SF8">
    <property type="entry name" value="DUF748 DOMAIN-CONTAINING PROTEIN"/>
    <property type="match status" value="1"/>
</dbReference>
<accession>R6IAL9</accession>
<dbReference type="Proteomes" id="UP000443070">
    <property type="component" value="Unassembled WGS sequence"/>
</dbReference>
<evidence type="ECO:0008006" key="6">
    <source>
        <dbReference type="Google" id="ProtNLM"/>
    </source>
</evidence>
<evidence type="ECO:0000313" key="1">
    <source>
        <dbReference type="EMBL" id="CDB46340.1"/>
    </source>
</evidence>
<dbReference type="OrthoDB" id="3034127at2"/>
<dbReference type="EMBL" id="WNBW01000001">
    <property type="protein sequence ID" value="MTU03253.1"/>
    <property type="molecule type" value="Genomic_DNA"/>
</dbReference>
<organism evidence="1">
    <name type="scientific">Phascolarctobacterium faecium</name>
    <dbReference type="NCBI Taxonomy" id="33025"/>
    <lineage>
        <taxon>Bacteria</taxon>
        <taxon>Bacillati</taxon>
        <taxon>Bacillota</taxon>
        <taxon>Negativicutes</taxon>
        <taxon>Acidaminococcales</taxon>
        <taxon>Acidaminococcaceae</taxon>
        <taxon>Phascolarctobacterium</taxon>
    </lineage>
</organism>
<evidence type="ECO:0000313" key="4">
    <source>
        <dbReference type="Proteomes" id="UP000443070"/>
    </source>
</evidence>
<dbReference type="AlphaFoldDB" id="R6IAL9"/>
<sequence length="530" mass="56993">MAKKIFIGFVALVLVAFVLLFQFGGRAAEELTKKLLAEQTALQGTLKAEEIQANWSGDVIFKNVVWVGPDGKTIAEIPLATVSVNLFDALLKGGTGASVGDVVIDKPSFFVSYNKKDGLNIVNYINFQVEEEQKNNELLTVKKAAAATQFRGLMEIKDAKVNLLLENKPLDFDKVQFQGNFKQYPKIKYGLRVKDGKSDIIADIQNDSGTTAVVAEVKKMPLQNILNVLPQAADVVITEGNLPDVKIRADKADDKWTLNIDGTIDGLKGSLINYPVTKGSGKFSADTEALKFAGLNLELAGQTVVIDGNVYYAEKPEAKQTYALTVNAPSFVIEALSPGLGLKDAVTALGKVKGTIDKPEAEGTFGLDKLAYDPLYITALSGKFLYKDGKLNIGDAIGNVYAGQVNVNGQIDTKTKDFKLEVQGIDLDSSVVTETQVDGPLSFKMLAIGTADAGSATGAGSFRIEEGKYMMLPFRSIKGSITRQQGKFAFSNIKIATAVGSFDTNIIVKDNGKLGFDLDKGFLAAQLGEK</sequence>
<dbReference type="Proteomes" id="UP000484547">
    <property type="component" value="Unassembled WGS sequence"/>
</dbReference>
<keyword evidence="4" id="KW-1185">Reference proteome</keyword>
<reference evidence="1" key="1">
    <citation type="submission" date="2012-11" db="EMBL/GenBank/DDBJ databases">
        <title>Dependencies among metagenomic species, viruses, plasmids and units of genetic variation.</title>
        <authorList>
            <person name="Nielsen H.B."/>
            <person name="Almeida M."/>
            <person name="Juncker A.S."/>
            <person name="Rasmussen S."/>
            <person name="Li J."/>
            <person name="Sunagawa S."/>
            <person name="Plichta D."/>
            <person name="Gautier L."/>
            <person name="Le Chatelier E."/>
            <person name="Peletier E."/>
            <person name="Bonde I."/>
            <person name="Nielsen T."/>
            <person name="Manichanh C."/>
            <person name="Arumugam M."/>
            <person name="Batto J."/>
            <person name="Santos M.B.Q.D."/>
            <person name="Blom N."/>
            <person name="Borruel N."/>
            <person name="Burgdorf K.S."/>
            <person name="Boumezbeur F."/>
            <person name="Casellas F."/>
            <person name="Dore J."/>
            <person name="Guarner F."/>
            <person name="Hansen T."/>
            <person name="Hildebrand F."/>
            <person name="Kaas R.S."/>
            <person name="Kennedy S."/>
            <person name="Kristiansen K."/>
            <person name="Kultima J.R."/>
            <person name="Leonard P."/>
            <person name="Levenez F."/>
            <person name="Lund O."/>
            <person name="Moumen B."/>
            <person name="Le Paslier D."/>
            <person name="Pons N."/>
            <person name="Pedersen O."/>
            <person name="Prifti E."/>
            <person name="Qin J."/>
            <person name="Raes J."/>
            <person name="Tap J."/>
            <person name="Tims S."/>
            <person name="Ussery D.W."/>
            <person name="Yamada T."/>
            <person name="MetaHit consortium"/>
            <person name="Renault P."/>
            <person name="Sicheritz-Ponten T."/>
            <person name="Bork P."/>
            <person name="Wang J."/>
            <person name="Brunak S."/>
            <person name="Ehrlich S.D."/>
        </authorList>
    </citation>
    <scope>NUCLEOTIDE SEQUENCE [LARGE SCALE GENOMIC DNA]</scope>
</reference>
<reference evidence="4 5" key="2">
    <citation type="journal article" date="2019" name="Nat. Med.">
        <title>A library of human gut bacterial isolates paired with longitudinal multiomics data enables mechanistic microbiome research.</title>
        <authorList>
            <person name="Poyet M."/>
            <person name="Groussin M."/>
            <person name="Gibbons S.M."/>
            <person name="Avila-Pacheco J."/>
            <person name="Jiang X."/>
            <person name="Kearney S.M."/>
            <person name="Perrotta A.R."/>
            <person name="Berdy B."/>
            <person name="Zhao S."/>
            <person name="Lieberman T.D."/>
            <person name="Swanson P.K."/>
            <person name="Smith M."/>
            <person name="Roesemann S."/>
            <person name="Alexander J.E."/>
            <person name="Rich S.A."/>
            <person name="Livny J."/>
            <person name="Vlamakis H."/>
            <person name="Clish C."/>
            <person name="Bullock K."/>
            <person name="Deik A."/>
            <person name="Scott J."/>
            <person name="Pierce K.A."/>
            <person name="Xavier R.J."/>
            <person name="Alm E.J."/>
        </authorList>
    </citation>
    <scope>NUCLEOTIDE SEQUENCE [LARGE SCALE GENOMIC DNA]</scope>
    <source>
        <strain evidence="2 5">BIOML-A13</strain>
        <strain evidence="3 4">BIOML-A3</strain>
    </source>
</reference>
<gene>
    <name evidence="1" type="ORF">BN533_01396</name>
    <name evidence="2" type="ORF">GMD11_02410</name>
    <name evidence="3" type="ORF">GMD18_02405</name>
</gene>
<dbReference type="EMBL" id="CBDS010000087">
    <property type="protein sequence ID" value="CDB46340.1"/>
    <property type="molecule type" value="Genomic_DNA"/>
</dbReference>
<name>R6IAL9_9FIRM</name>